<protein>
    <submittedName>
        <fullName evidence="2">Sporulation protein YjcZ</fullName>
    </submittedName>
</protein>
<organism evidence="2 3">
    <name type="scientific">Alkalicoccobacillus plakortidis</name>
    <dbReference type="NCBI Taxonomy" id="444060"/>
    <lineage>
        <taxon>Bacteria</taxon>
        <taxon>Bacillati</taxon>
        <taxon>Bacillota</taxon>
        <taxon>Bacilli</taxon>
        <taxon>Bacillales</taxon>
        <taxon>Bacillaceae</taxon>
        <taxon>Alkalicoccobacillus</taxon>
    </lineage>
</organism>
<dbReference type="RefSeq" id="WP_251610181.1">
    <property type="nucleotide sequence ID" value="NZ_JAMQJY010000002.1"/>
</dbReference>
<evidence type="ECO:0000313" key="3">
    <source>
        <dbReference type="Proteomes" id="UP001203665"/>
    </source>
</evidence>
<keyword evidence="3" id="KW-1185">Reference proteome</keyword>
<evidence type="ECO:0000313" key="2">
    <source>
        <dbReference type="EMBL" id="MCM2676953.1"/>
    </source>
</evidence>
<sequence>MGYYGGYPGAYYSPQCYGYGYSYQPCCNKGYKKGPNTGFFFALIVLLFILFVIIGGFGYY</sequence>
<reference evidence="2" key="1">
    <citation type="submission" date="2022-06" db="EMBL/GenBank/DDBJ databases">
        <title>Alkalicoccobacillus porphyridii sp. nov., isolated from a marine red alga, Porphyridium purpureum and reclassification of Shouchella plakortidis and Shouchella gibsonii as Alkalicoccobacillus plakortidis comb. nov. and Alkalicoccobacillus gibsonii comb. nov.</title>
        <authorList>
            <person name="Kim K.H."/>
            <person name="Lee J.K."/>
            <person name="Han D.M."/>
            <person name="Baek J.H."/>
            <person name="Jeon C.O."/>
        </authorList>
    </citation>
    <scope>NUCLEOTIDE SEQUENCE</scope>
    <source>
        <strain evidence="2">DSM 19153</strain>
    </source>
</reference>
<evidence type="ECO:0000256" key="1">
    <source>
        <dbReference type="SAM" id="Phobius"/>
    </source>
</evidence>
<gene>
    <name evidence="2" type="ORF">NDM98_16890</name>
</gene>
<proteinExistence type="predicted"/>
<keyword evidence="1" id="KW-1133">Transmembrane helix</keyword>
<dbReference type="EMBL" id="JAMQJY010000002">
    <property type="protein sequence ID" value="MCM2676953.1"/>
    <property type="molecule type" value="Genomic_DNA"/>
</dbReference>
<keyword evidence="1" id="KW-0472">Membrane</keyword>
<name>A0ABT0XM14_9BACI</name>
<keyword evidence="1" id="KW-0812">Transmembrane</keyword>
<feature type="transmembrane region" description="Helical" evidence="1">
    <location>
        <begin position="39"/>
        <end position="59"/>
    </location>
</feature>
<dbReference type="Proteomes" id="UP001203665">
    <property type="component" value="Unassembled WGS sequence"/>
</dbReference>
<accession>A0ABT0XM14</accession>
<comment type="caution">
    <text evidence="2">The sequence shown here is derived from an EMBL/GenBank/DDBJ whole genome shotgun (WGS) entry which is preliminary data.</text>
</comment>